<name>A0ABV3RU09_9RHOB</name>
<accession>A0ABV3RU09</accession>
<reference evidence="2 3" key="1">
    <citation type="submission" date="2024-07" db="EMBL/GenBank/DDBJ databases">
        <title>Marimonas sp.nov., isolated from tidal-flat sediment.</title>
        <authorList>
            <person name="Jayan J.N."/>
            <person name="Lee S.S."/>
        </authorList>
    </citation>
    <scope>NUCLEOTIDE SEQUENCE [LARGE SCALE GENOMIC DNA]</scope>
    <source>
        <strain evidence="2 3">MJW-29</strain>
    </source>
</reference>
<sequence length="179" mass="21076">MDETVEANFKHIRDLARNIDERLNQDSAIDRRIRSELAGMFAVTIVATYESIVKETLIEYAGNFHPKYQFHVEGDFAKMNAKISLDNLKSYSRQFGLNSWTEPEAPKNATIFHKLLSERKRVVERRFRKDLSQSYSNLFRWRNDYAHERTAATTFNEVYEAHRVAQYVIRTFVKAFDQG</sequence>
<dbReference type="Proteomes" id="UP001556098">
    <property type="component" value="Unassembled WGS sequence"/>
</dbReference>
<evidence type="ECO:0000259" key="1">
    <source>
        <dbReference type="Pfam" id="PF18735"/>
    </source>
</evidence>
<evidence type="ECO:0000313" key="3">
    <source>
        <dbReference type="Proteomes" id="UP001556098"/>
    </source>
</evidence>
<dbReference type="InterPro" id="IPR041519">
    <property type="entry name" value="HEPN_RiboL-PSP"/>
</dbReference>
<keyword evidence="3" id="KW-1185">Reference proteome</keyword>
<protein>
    <submittedName>
        <fullName evidence="2">HEPN domain-containing protein</fullName>
    </submittedName>
</protein>
<evidence type="ECO:0000313" key="2">
    <source>
        <dbReference type="EMBL" id="MEW9922495.1"/>
    </source>
</evidence>
<dbReference type="Pfam" id="PF18735">
    <property type="entry name" value="HEPN_RiboL-PSP"/>
    <property type="match status" value="1"/>
</dbReference>
<feature type="domain" description="RiboL-PSP-HEPN" evidence="1">
    <location>
        <begin position="9"/>
        <end position="177"/>
    </location>
</feature>
<organism evidence="2 3">
    <name type="scientific">Sulfitobacter sediminis</name>
    <dbReference type="NCBI Taxonomy" id="3234186"/>
    <lineage>
        <taxon>Bacteria</taxon>
        <taxon>Pseudomonadati</taxon>
        <taxon>Pseudomonadota</taxon>
        <taxon>Alphaproteobacteria</taxon>
        <taxon>Rhodobacterales</taxon>
        <taxon>Roseobacteraceae</taxon>
        <taxon>Sulfitobacter</taxon>
    </lineage>
</organism>
<dbReference type="EMBL" id="JBFNXX010000070">
    <property type="protein sequence ID" value="MEW9922495.1"/>
    <property type="molecule type" value="Genomic_DNA"/>
</dbReference>
<proteinExistence type="predicted"/>
<gene>
    <name evidence="2" type="ORF">AB2B41_23105</name>
</gene>
<comment type="caution">
    <text evidence="2">The sequence shown here is derived from an EMBL/GenBank/DDBJ whole genome shotgun (WGS) entry which is preliminary data.</text>
</comment>
<dbReference type="RefSeq" id="WP_367880182.1">
    <property type="nucleotide sequence ID" value="NZ_JBFNXX010000070.1"/>
</dbReference>